<proteinExistence type="evidence at transcript level"/>
<evidence type="ECO:0000313" key="1">
    <source>
        <dbReference type="EMBL" id="ABK21778.1"/>
    </source>
</evidence>
<dbReference type="AlphaFoldDB" id="A9NMB7"/>
<organism evidence="1">
    <name type="scientific">Picea sitchensis</name>
    <name type="common">Sitka spruce</name>
    <name type="synonym">Pinus sitchensis</name>
    <dbReference type="NCBI Taxonomy" id="3332"/>
    <lineage>
        <taxon>Eukaryota</taxon>
        <taxon>Viridiplantae</taxon>
        <taxon>Streptophyta</taxon>
        <taxon>Embryophyta</taxon>
        <taxon>Tracheophyta</taxon>
        <taxon>Spermatophyta</taxon>
        <taxon>Pinopsida</taxon>
        <taxon>Pinidae</taxon>
        <taxon>Conifers I</taxon>
        <taxon>Pinales</taxon>
        <taxon>Pinaceae</taxon>
        <taxon>Picea</taxon>
    </lineage>
</organism>
<reference evidence="1" key="1">
    <citation type="journal article" date="2008" name="BMC Genomics">
        <title>A conifer genomics resource of 200,000 spruce (Picea spp.) ESTs and 6,464 high-quality, sequence-finished full-length cDNAs for Sitka spruce (Picea sitchensis).</title>
        <authorList>
            <person name="Ralph S.G."/>
            <person name="Chun H.J."/>
            <person name="Kolosova N."/>
            <person name="Cooper D."/>
            <person name="Oddy C."/>
            <person name="Ritland C.E."/>
            <person name="Kirkpatrick R."/>
            <person name="Moore R."/>
            <person name="Barber S."/>
            <person name="Holt R.A."/>
            <person name="Jones S.J."/>
            <person name="Marra M.A."/>
            <person name="Douglas C.J."/>
            <person name="Ritland K."/>
            <person name="Bohlmann J."/>
        </authorList>
    </citation>
    <scope>NUCLEOTIDE SEQUENCE</scope>
    <source>
        <tissue evidence="1">Bark</tissue>
    </source>
</reference>
<sequence>MITAIIVGMEALMIETTTGILLIQDVTLEAAYDLNTQSEMVTMIN</sequence>
<dbReference type="EMBL" id="EF082418">
    <property type="protein sequence ID" value="ABK21778.1"/>
    <property type="molecule type" value="mRNA"/>
</dbReference>
<name>A9NMB7_PICSI</name>
<accession>A9NMB7</accession>
<protein>
    <submittedName>
        <fullName evidence="1">Uncharacterized protein</fullName>
    </submittedName>
</protein>